<dbReference type="InterPro" id="IPR017850">
    <property type="entry name" value="Alkaline_phosphatase_core_sf"/>
</dbReference>
<evidence type="ECO:0000256" key="3">
    <source>
        <dbReference type="ARBA" id="ARBA00022801"/>
    </source>
</evidence>
<name>A0A2S9JLD4_9SPHI</name>
<feature type="signal peptide" evidence="5">
    <location>
        <begin position="1"/>
        <end position="22"/>
    </location>
</feature>
<dbReference type="AlphaFoldDB" id="A0A2S9JLD4"/>
<keyword evidence="3" id="KW-0378">Hydrolase</keyword>
<dbReference type="Gene3D" id="3.40.720.10">
    <property type="entry name" value="Alkaline Phosphatase, subunit A"/>
    <property type="match status" value="1"/>
</dbReference>
<dbReference type="GO" id="GO:0046872">
    <property type="term" value="F:metal ion binding"/>
    <property type="evidence" value="ECO:0007669"/>
    <property type="project" value="UniProtKB-KW"/>
</dbReference>
<evidence type="ECO:0000313" key="8">
    <source>
        <dbReference type="Proteomes" id="UP000238642"/>
    </source>
</evidence>
<dbReference type="Pfam" id="PF00884">
    <property type="entry name" value="Sulfatase"/>
    <property type="match status" value="1"/>
</dbReference>
<dbReference type="GO" id="GO:0004065">
    <property type="term" value="F:arylsulfatase activity"/>
    <property type="evidence" value="ECO:0007669"/>
    <property type="project" value="TreeGrafter"/>
</dbReference>
<feature type="chain" id="PRO_5015708930" evidence="5">
    <location>
        <begin position="23"/>
        <end position="473"/>
    </location>
</feature>
<sequence length="473" mass="52808">MNLQTVSLIVLLLSCMMISSTAQQRKPNIVFILADDLGIGDIGSYGQEKIKTPNLDKLASRGIRFENFYSGTSVCAPSRSALMTGQHTGHTYIRGNKEIQPEGQEPLADSITTVATLLKKVGYTTGAFGKWGLGMVGTSGDPLKKGFDEFYGYNCQRQSHRYYPTHLWHNNKKIVLEGNNLQQKIHYAPELIQQKTLAFIEENQHEPFFLFVPTVLPHAELAGPNDEFYQQYNASFPETAHKGNDYGPNASVPGYASVEKPRATFAAMVSRLDNYVGEIVDKLEQLGLSENTLIIFTSDNGAHREGGADPRFFNSSIGLKGYKRDLYEGGIKVPMLAVWPGNISPASTTSLLAAFWDVLPTLAEVSRVSIPDFTDGISILPTLTGKGKQHKHRYLYWEFHEDGGRQAVRSGDWKLIRLNVKDSNQIIEELYNLKDDPTESDNIIRKHGKIAKKLGKYIDKAHRESPIFPLIKQ</sequence>
<feature type="domain" description="Sulfatase N-terminal" evidence="6">
    <location>
        <begin position="27"/>
        <end position="364"/>
    </location>
</feature>
<dbReference type="PANTHER" id="PTHR42693:SF53">
    <property type="entry name" value="ENDO-4-O-SULFATASE"/>
    <property type="match status" value="1"/>
</dbReference>
<dbReference type="CDD" id="cd16145">
    <property type="entry name" value="ARS_like"/>
    <property type="match status" value="1"/>
</dbReference>
<evidence type="ECO:0000256" key="2">
    <source>
        <dbReference type="ARBA" id="ARBA00022723"/>
    </source>
</evidence>
<dbReference type="OrthoDB" id="9764377at2"/>
<dbReference type="SUPFAM" id="SSF53649">
    <property type="entry name" value="Alkaline phosphatase-like"/>
    <property type="match status" value="1"/>
</dbReference>
<keyword evidence="8" id="KW-1185">Reference proteome</keyword>
<dbReference type="PROSITE" id="PS00523">
    <property type="entry name" value="SULFATASE_1"/>
    <property type="match status" value="1"/>
</dbReference>
<keyword evidence="5" id="KW-0732">Signal</keyword>
<protein>
    <submittedName>
        <fullName evidence="7">Arylsulfatase</fullName>
    </submittedName>
</protein>
<dbReference type="EMBL" id="PVBS01000002">
    <property type="protein sequence ID" value="PRD53965.1"/>
    <property type="molecule type" value="Genomic_DNA"/>
</dbReference>
<proteinExistence type="inferred from homology"/>
<accession>A0A2S9JLD4</accession>
<dbReference type="InterPro" id="IPR024607">
    <property type="entry name" value="Sulfatase_CS"/>
</dbReference>
<dbReference type="PANTHER" id="PTHR42693">
    <property type="entry name" value="ARYLSULFATASE FAMILY MEMBER"/>
    <property type="match status" value="1"/>
</dbReference>
<dbReference type="InterPro" id="IPR000917">
    <property type="entry name" value="Sulfatase_N"/>
</dbReference>
<keyword evidence="2" id="KW-0479">Metal-binding</keyword>
<evidence type="ECO:0000259" key="6">
    <source>
        <dbReference type="Pfam" id="PF00884"/>
    </source>
</evidence>
<dbReference type="Gene3D" id="3.30.1120.10">
    <property type="match status" value="1"/>
</dbReference>
<dbReference type="InterPro" id="IPR050738">
    <property type="entry name" value="Sulfatase"/>
</dbReference>
<evidence type="ECO:0000256" key="5">
    <source>
        <dbReference type="SAM" id="SignalP"/>
    </source>
</evidence>
<evidence type="ECO:0000256" key="4">
    <source>
        <dbReference type="ARBA" id="ARBA00022837"/>
    </source>
</evidence>
<reference evidence="7 8" key="1">
    <citation type="submission" date="2018-02" db="EMBL/GenBank/DDBJ databases">
        <title>The draft genome of Sphingobacterium gobiense H7.</title>
        <authorList>
            <person name="Li L."/>
            <person name="Liu L."/>
            <person name="Zhang X."/>
            <person name="Wang T."/>
            <person name="Liang L."/>
        </authorList>
    </citation>
    <scope>NUCLEOTIDE SEQUENCE [LARGE SCALE GENOMIC DNA]</scope>
    <source>
        <strain evidence="7 8">ACCC 05757</strain>
    </source>
</reference>
<organism evidence="7 8">
    <name type="scientific">Sphingobacterium gobiense</name>
    <dbReference type="NCBI Taxonomy" id="1382456"/>
    <lineage>
        <taxon>Bacteria</taxon>
        <taxon>Pseudomonadati</taxon>
        <taxon>Bacteroidota</taxon>
        <taxon>Sphingobacteriia</taxon>
        <taxon>Sphingobacteriales</taxon>
        <taxon>Sphingobacteriaceae</taxon>
        <taxon>Sphingobacterium</taxon>
    </lineage>
</organism>
<keyword evidence="4" id="KW-0106">Calcium</keyword>
<dbReference type="Proteomes" id="UP000238642">
    <property type="component" value="Unassembled WGS sequence"/>
</dbReference>
<evidence type="ECO:0000256" key="1">
    <source>
        <dbReference type="ARBA" id="ARBA00008779"/>
    </source>
</evidence>
<evidence type="ECO:0000313" key="7">
    <source>
        <dbReference type="EMBL" id="PRD53965.1"/>
    </source>
</evidence>
<comment type="similarity">
    <text evidence="1">Belongs to the sulfatase family.</text>
</comment>
<comment type="caution">
    <text evidence="7">The sequence shown here is derived from an EMBL/GenBank/DDBJ whole genome shotgun (WGS) entry which is preliminary data.</text>
</comment>
<gene>
    <name evidence="7" type="ORF">C5749_10670</name>
</gene>